<proteinExistence type="predicted"/>
<evidence type="ECO:0000313" key="3">
    <source>
        <dbReference type="Proteomes" id="UP000325113"/>
    </source>
</evidence>
<accession>A0A5A8CCZ9</accession>
<name>A0A5A8CCZ9_CAFRO</name>
<evidence type="ECO:0000313" key="2">
    <source>
        <dbReference type="EMBL" id="KAA0150815.1"/>
    </source>
</evidence>
<feature type="compositionally biased region" description="Low complexity" evidence="1">
    <location>
        <begin position="368"/>
        <end position="391"/>
    </location>
</feature>
<evidence type="ECO:0000256" key="1">
    <source>
        <dbReference type="SAM" id="MobiDB-lite"/>
    </source>
</evidence>
<dbReference type="Proteomes" id="UP000325113">
    <property type="component" value="Unassembled WGS sequence"/>
</dbReference>
<sequence>MGAPRLLRDDRYGAWRVAIAESEDDPFAHQERMLSMSGADAARCMDALWTVVELCGPWAHPANASAPLNAVGVDVASGSADFAVCAGAGGPAIQRTLLEAMRDAHDCATAAVASCAATSLRPPHLGDESVTSEPSADWRRPSGSIPPDVLWAADAIVPCLQALCRNRVAARHDQGASDRAAAAALLKLGRSVDPSALWWANDLEQALAGISGHGQHAGASDMVLAGIAKSLGLTKALTASGEGLPGLRPRLPRLQRLAKAFCTWEGVFAASGDRVVSGAVAEAGAASACIVELRTWDPALWAVLSNDDLFWELAVIVSDDEADRARRRVLMERLSARDEAARARAWKPIEKLGTPWAETRDLPRAAADAISAAGDARSASAAEAGPAHPRSAPLPPPASLNTPSSAPSEAPRATWASRLGWTTAATAARSDEAESEPLPLPPCQERFRFAPNRSRPRRGLRHWPSAMFAARHILANAALVALHPGAALAADTWAEGCSAEETSGLCSKLVTSFVAPSTCHVTPSSLAAFLAGAMRRAGILGLDGTPSDCIGSFLRSAKARLRQADEELCRLLELPGPAPSTGAAKGHAAAERVPAGASVPLPDHAASFFCLLDVMTERLAV</sequence>
<comment type="caution">
    <text evidence="2">The sequence shown here is derived from an EMBL/GenBank/DDBJ whole genome shotgun (WGS) entry which is preliminary data.</text>
</comment>
<protein>
    <submittedName>
        <fullName evidence="2">Uncharacterized protein</fullName>
    </submittedName>
</protein>
<dbReference type="EMBL" id="VLTM01000120">
    <property type="protein sequence ID" value="KAA0150815.1"/>
    <property type="molecule type" value="Genomic_DNA"/>
</dbReference>
<feature type="region of interest" description="Disordered" evidence="1">
    <location>
        <begin position="368"/>
        <end position="447"/>
    </location>
</feature>
<feature type="compositionally biased region" description="Low complexity" evidence="1">
    <location>
        <begin position="399"/>
        <end position="408"/>
    </location>
</feature>
<gene>
    <name evidence="2" type="ORF">FNF31_06963</name>
</gene>
<dbReference type="AlphaFoldDB" id="A0A5A8CCZ9"/>
<organism evidence="2 3">
    <name type="scientific">Cafeteria roenbergensis</name>
    <name type="common">Marine flagellate</name>
    <dbReference type="NCBI Taxonomy" id="33653"/>
    <lineage>
        <taxon>Eukaryota</taxon>
        <taxon>Sar</taxon>
        <taxon>Stramenopiles</taxon>
        <taxon>Bigyra</taxon>
        <taxon>Opalozoa</taxon>
        <taxon>Bicosoecida</taxon>
        <taxon>Cafeteriaceae</taxon>
        <taxon>Cafeteria</taxon>
    </lineage>
</organism>
<reference evidence="2 3" key="1">
    <citation type="submission" date="2019-07" db="EMBL/GenBank/DDBJ databases">
        <title>Genomes of Cafeteria roenbergensis.</title>
        <authorList>
            <person name="Fischer M.G."/>
            <person name="Hackl T."/>
            <person name="Roman M."/>
        </authorList>
    </citation>
    <scope>NUCLEOTIDE SEQUENCE [LARGE SCALE GENOMIC DNA]</scope>
    <source>
        <strain evidence="2 3">Cflag</strain>
    </source>
</reference>